<keyword evidence="1" id="KW-0677">Repeat</keyword>
<keyword evidence="3" id="KW-0812">Transmembrane</keyword>
<dbReference type="STRING" id="102285.A0A0R3TZ08"/>
<evidence type="ECO:0000256" key="2">
    <source>
        <dbReference type="ARBA" id="ARBA00022803"/>
    </source>
</evidence>
<gene>
    <name evidence="4" type="ORF">HNAJ_LOCUS13081</name>
</gene>
<dbReference type="EMBL" id="UZAE01014959">
    <property type="protein sequence ID" value="VDO14885.1"/>
    <property type="molecule type" value="Genomic_DNA"/>
</dbReference>
<dbReference type="PANTHER" id="PTHR44554:SF1">
    <property type="entry name" value="LRP2-BINDING PROTEIN"/>
    <property type="match status" value="1"/>
</dbReference>
<accession>A0A0R3TZ08</accession>
<reference evidence="6" key="1">
    <citation type="submission" date="2017-02" db="UniProtKB">
        <authorList>
            <consortium name="WormBaseParasite"/>
        </authorList>
    </citation>
    <scope>IDENTIFICATION</scope>
</reference>
<feature type="transmembrane region" description="Helical" evidence="3">
    <location>
        <begin position="88"/>
        <end position="104"/>
    </location>
</feature>
<evidence type="ECO:0000256" key="1">
    <source>
        <dbReference type="ARBA" id="ARBA00022737"/>
    </source>
</evidence>
<evidence type="ECO:0000313" key="5">
    <source>
        <dbReference type="Proteomes" id="UP000278807"/>
    </source>
</evidence>
<dbReference type="OrthoDB" id="2384430at2759"/>
<dbReference type="WBParaSite" id="HNAJ_0001310701-mRNA-1">
    <property type="protein sequence ID" value="HNAJ_0001310701-mRNA-1"/>
    <property type="gene ID" value="HNAJ_0001310701"/>
</dbReference>
<protein>
    <submittedName>
        <fullName evidence="6">TPR_REGION domain-containing protein</fullName>
    </submittedName>
</protein>
<dbReference type="Gene3D" id="1.25.40.10">
    <property type="entry name" value="Tetratricopeptide repeat domain"/>
    <property type="match status" value="1"/>
</dbReference>
<evidence type="ECO:0000313" key="4">
    <source>
        <dbReference type="EMBL" id="VDO14885.1"/>
    </source>
</evidence>
<keyword evidence="2" id="KW-0802">TPR repeat</keyword>
<keyword evidence="3" id="KW-0472">Membrane</keyword>
<keyword evidence="5" id="KW-1185">Reference proteome</keyword>
<dbReference type="PANTHER" id="PTHR44554">
    <property type="entry name" value="LRP2-BINDING PROTEIN"/>
    <property type="match status" value="1"/>
</dbReference>
<keyword evidence="3" id="KW-1133">Transmembrane helix</keyword>
<name>A0A0R3TZ08_RODNA</name>
<evidence type="ECO:0000256" key="3">
    <source>
        <dbReference type="SAM" id="Phobius"/>
    </source>
</evidence>
<dbReference type="InterPro" id="IPR052323">
    <property type="entry name" value="LRP2-binding"/>
</dbReference>
<organism evidence="6">
    <name type="scientific">Rodentolepis nana</name>
    <name type="common">Dwarf tapeworm</name>
    <name type="synonym">Hymenolepis nana</name>
    <dbReference type="NCBI Taxonomy" id="102285"/>
    <lineage>
        <taxon>Eukaryota</taxon>
        <taxon>Metazoa</taxon>
        <taxon>Spiralia</taxon>
        <taxon>Lophotrochozoa</taxon>
        <taxon>Platyhelminthes</taxon>
        <taxon>Cestoda</taxon>
        <taxon>Eucestoda</taxon>
        <taxon>Cyclophyllidea</taxon>
        <taxon>Hymenolepididae</taxon>
        <taxon>Rodentolepis</taxon>
    </lineage>
</organism>
<sequence length="144" mass="16058">MFGLGSVNQDWSEALKCLRSASERGSIYATGMLALLYFFRSFYTLASRTAYTLVANTELQRRPTSSVRTSRISFSGKNDGHYLGERTFMLRAVTVACFIYALCLDRGLGVQRDSNAASAMYSKCIQLDPVTTSHLQDMVIRAEL</sequence>
<dbReference type="Proteomes" id="UP000278807">
    <property type="component" value="Unassembled WGS sequence"/>
</dbReference>
<dbReference type="AlphaFoldDB" id="A0A0R3TZ08"/>
<evidence type="ECO:0000313" key="6">
    <source>
        <dbReference type="WBParaSite" id="HNAJ_0001310701-mRNA-1"/>
    </source>
</evidence>
<reference evidence="4 5" key="2">
    <citation type="submission" date="2018-11" db="EMBL/GenBank/DDBJ databases">
        <authorList>
            <consortium name="Pathogen Informatics"/>
        </authorList>
    </citation>
    <scope>NUCLEOTIDE SEQUENCE [LARGE SCALE GENOMIC DNA]</scope>
</reference>
<feature type="transmembrane region" description="Helical" evidence="3">
    <location>
        <begin position="25"/>
        <end position="43"/>
    </location>
</feature>
<dbReference type="SUPFAM" id="SSF81901">
    <property type="entry name" value="HCP-like"/>
    <property type="match status" value="1"/>
</dbReference>
<proteinExistence type="predicted"/>
<dbReference type="InterPro" id="IPR011990">
    <property type="entry name" value="TPR-like_helical_dom_sf"/>
</dbReference>